<organism evidence="2 3">
    <name type="scientific">Clostridium neonatale</name>
    <dbReference type="NCBI Taxonomy" id="137838"/>
    <lineage>
        <taxon>Bacteria</taxon>
        <taxon>Bacillati</taxon>
        <taxon>Bacillota</taxon>
        <taxon>Clostridia</taxon>
        <taxon>Eubacteriales</taxon>
        <taxon>Clostridiaceae</taxon>
        <taxon>Clostridium</taxon>
    </lineage>
</organism>
<reference evidence="2" key="1">
    <citation type="submission" date="2022-10" db="EMBL/GenBank/DDBJ databases">
        <authorList>
            <person name="Aires J."/>
            <person name="Mesa V."/>
        </authorList>
    </citation>
    <scope>NUCLEOTIDE SEQUENCE</scope>
    <source>
        <strain evidence="2">Clostridium neonatale JD116</strain>
    </source>
</reference>
<protein>
    <submittedName>
        <fullName evidence="2">Uncharacterized protein</fullName>
    </submittedName>
</protein>
<evidence type="ECO:0000313" key="3">
    <source>
        <dbReference type="Proteomes" id="UP001189143"/>
    </source>
</evidence>
<accession>A0AAD1YB90</accession>
<proteinExistence type="predicted"/>
<dbReference type="Proteomes" id="UP001189143">
    <property type="component" value="Unassembled WGS sequence"/>
</dbReference>
<evidence type="ECO:0000313" key="2">
    <source>
        <dbReference type="EMBL" id="CAI3545423.1"/>
    </source>
</evidence>
<feature type="compositionally biased region" description="Polar residues" evidence="1">
    <location>
        <begin position="38"/>
        <end position="53"/>
    </location>
</feature>
<dbReference type="EMBL" id="CAMTCP010000066">
    <property type="protein sequence ID" value="CAI3545423.1"/>
    <property type="molecule type" value="Genomic_DNA"/>
</dbReference>
<gene>
    <name evidence="2" type="ORF">CNEO2_150007</name>
</gene>
<evidence type="ECO:0000256" key="1">
    <source>
        <dbReference type="SAM" id="MobiDB-lite"/>
    </source>
</evidence>
<sequence>MQFFVFKILRNTSIICITIIIVHGMTLIKEDTGRNKHQGYSPTGTRRPNTSTGELLKNIKPPSTGSGIKDTSRLDKVFGRE</sequence>
<comment type="caution">
    <text evidence="2">The sequence shown here is derived from an EMBL/GenBank/DDBJ whole genome shotgun (WGS) entry which is preliminary data.</text>
</comment>
<feature type="compositionally biased region" description="Basic and acidic residues" evidence="1">
    <location>
        <begin position="70"/>
        <end position="81"/>
    </location>
</feature>
<feature type="region of interest" description="Disordered" evidence="1">
    <location>
        <begin position="33"/>
        <end position="81"/>
    </location>
</feature>
<dbReference type="AlphaFoldDB" id="A0AAD1YB90"/>
<name>A0AAD1YB90_9CLOT</name>